<evidence type="ECO:0000313" key="4">
    <source>
        <dbReference type="Proteomes" id="UP001236500"/>
    </source>
</evidence>
<dbReference type="InterPro" id="IPR007525">
    <property type="entry name" value="FrhB_FdhB_C"/>
</dbReference>
<dbReference type="Pfam" id="PF04422">
    <property type="entry name" value="FrhB_FdhB_N"/>
    <property type="match status" value="1"/>
</dbReference>
<dbReference type="PANTHER" id="PTHR31332">
    <property type="entry name" value="7-HYDROXYMETHYL CHLOROPHYLL A REDUCTASE, CHLOROPLASTIC"/>
    <property type="match status" value="1"/>
</dbReference>
<organism evidence="3 4">
    <name type="scientific">Microbulbifer bruguierae</name>
    <dbReference type="NCBI Taxonomy" id="3029061"/>
    <lineage>
        <taxon>Bacteria</taxon>
        <taxon>Pseudomonadati</taxon>
        <taxon>Pseudomonadota</taxon>
        <taxon>Gammaproteobacteria</taxon>
        <taxon>Cellvibrionales</taxon>
        <taxon>Microbulbiferaceae</taxon>
        <taxon>Microbulbifer</taxon>
    </lineage>
</organism>
<protein>
    <submittedName>
        <fullName evidence="3">Coenzyme F420 hydrogenase/dehydrogenase, beta subunit C-terminal domain</fullName>
    </submittedName>
</protein>
<dbReference type="Pfam" id="PF04432">
    <property type="entry name" value="FrhB_FdhB_C"/>
    <property type="match status" value="1"/>
</dbReference>
<sequence>MQIIETIEDVRNYQLCTGCGVCAALEGERYTMEDVPTEGLRPRVKEGAPVASGDAFQACPGIRLQHEAAAQDPALDSDLRAAWGPVYQVLEGHACDGELRFAASSGGAASALALYCLEQRQMRGVLHTAADPHQPYRNRTVFSRDRADLLAATGSRYAPSSPCAELQTIINADGECVFIGKPCDVAAVQAARKQSSSLHSHLGLTIAFFCAGVPSTNASLQLAAQQGAREPESIRALRYRGKGWPGVWSLDFMDPGSTEAATPRQSTLSYAESWDFLQRHRQWRCYICPDHTGEFADISVGDPWYREIDPGEPGSSLIVVRTQRGQEILQGAIAAGYLHVIKRDTSLLPRSQPDLLAARGNLWARLYTLRLFGAAAPNYPGFALFPFWWRELNFVDKLRSVIGTVKRIYRKRLRHPVAQTR</sequence>
<evidence type="ECO:0000259" key="2">
    <source>
        <dbReference type="Pfam" id="PF04432"/>
    </source>
</evidence>
<feature type="domain" description="Coenzyme F420 hydrogenase/dehydrogenase beta subunit C-terminal" evidence="2">
    <location>
        <begin position="177"/>
        <end position="342"/>
    </location>
</feature>
<dbReference type="InterPro" id="IPR045220">
    <property type="entry name" value="FRHB/FDHB/HCAR-like"/>
</dbReference>
<accession>A0ABY8NKT9</accession>
<evidence type="ECO:0000259" key="1">
    <source>
        <dbReference type="Pfam" id="PF04422"/>
    </source>
</evidence>
<dbReference type="PANTHER" id="PTHR31332:SF0">
    <property type="entry name" value="7-HYDROXYMETHYL CHLOROPHYLL A REDUCTASE, CHLOROPLASTIC"/>
    <property type="match status" value="1"/>
</dbReference>
<dbReference type="RefSeq" id="WP_280322213.1">
    <property type="nucleotide sequence ID" value="NZ_CP118605.1"/>
</dbReference>
<evidence type="ECO:0000313" key="3">
    <source>
        <dbReference type="EMBL" id="WGL18228.1"/>
    </source>
</evidence>
<feature type="domain" description="Coenzyme F420 hydrogenase/dehydrogenase beta subunit N-terminal" evidence="1">
    <location>
        <begin position="90"/>
        <end position="165"/>
    </location>
</feature>
<reference evidence="3 4" key="1">
    <citation type="submission" date="2023-02" db="EMBL/GenBank/DDBJ databases">
        <title>Description and genomic characterization of Microbulbifer bruguierae sp. nov., isolated from the sediment of mangrove plant Bruguiera sexangula.</title>
        <authorList>
            <person name="Long M."/>
        </authorList>
    </citation>
    <scope>NUCLEOTIDE SEQUENCE [LARGE SCALE GENOMIC DNA]</scope>
    <source>
        <strain evidence="3 4">H12</strain>
    </source>
</reference>
<proteinExistence type="predicted"/>
<dbReference type="InterPro" id="IPR007516">
    <property type="entry name" value="Co_F420_Hydgase/DH_bsu_N"/>
</dbReference>
<dbReference type="EMBL" id="CP118605">
    <property type="protein sequence ID" value="WGL18228.1"/>
    <property type="molecule type" value="Genomic_DNA"/>
</dbReference>
<name>A0ABY8NKT9_9GAMM</name>
<gene>
    <name evidence="3" type="ORF">PVT68_08015</name>
</gene>
<dbReference type="Proteomes" id="UP001236500">
    <property type="component" value="Chromosome"/>
</dbReference>
<keyword evidence="4" id="KW-1185">Reference proteome</keyword>